<evidence type="ECO:0000256" key="7">
    <source>
        <dbReference type="SAM" id="MobiDB-lite"/>
    </source>
</evidence>
<keyword evidence="2" id="KW-0677">Repeat</keyword>
<feature type="compositionally biased region" description="Low complexity" evidence="7">
    <location>
        <begin position="361"/>
        <end position="373"/>
    </location>
</feature>
<dbReference type="CDD" id="cd14014">
    <property type="entry name" value="STKc_PknB_like"/>
    <property type="match status" value="1"/>
</dbReference>
<feature type="domain" description="Protein kinase" evidence="8">
    <location>
        <begin position="11"/>
        <end position="281"/>
    </location>
</feature>
<keyword evidence="3 6" id="KW-0547">Nucleotide-binding</keyword>
<dbReference type="InterPro" id="IPR020472">
    <property type="entry name" value="WD40_PAC1"/>
</dbReference>
<organism evidence="9 10">
    <name type="scientific">Streptomyces albiaxialis</name>
    <dbReference type="NCBI Taxonomy" id="329523"/>
    <lineage>
        <taxon>Bacteria</taxon>
        <taxon>Bacillati</taxon>
        <taxon>Actinomycetota</taxon>
        <taxon>Actinomycetes</taxon>
        <taxon>Kitasatosporales</taxon>
        <taxon>Streptomycetaceae</taxon>
        <taxon>Streptomyces</taxon>
    </lineage>
</organism>
<evidence type="ECO:0000256" key="3">
    <source>
        <dbReference type="ARBA" id="ARBA00022741"/>
    </source>
</evidence>
<dbReference type="InterPro" id="IPR008271">
    <property type="entry name" value="Ser/Thr_kinase_AS"/>
</dbReference>
<feature type="region of interest" description="Disordered" evidence="7">
    <location>
        <begin position="286"/>
        <end position="327"/>
    </location>
</feature>
<evidence type="ECO:0000256" key="4">
    <source>
        <dbReference type="ARBA" id="ARBA00022840"/>
    </source>
</evidence>
<dbReference type="InterPro" id="IPR015943">
    <property type="entry name" value="WD40/YVTN_repeat-like_dom_sf"/>
</dbReference>
<keyword evidence="1 5" id="KW-0853">WD repeat</keyword>
<evidence type="ECO:0000313" key="10">
    <source>
        <dbReference type="Proteomes" id="UP001500016"/>
    </source>
</evidence>
<dbReference type="Gene3D" id="3.30.200.20">
    <property type="entry name" value="Phosphorylase Kinase, domain 1"/>
    <property type="match status" value="1"/>
</dbReference>
<accession>A0ABP5HR95</accession>
<dbReference type="PRINTS" id="PR00320">
    <property type="entry name" value="GPROTEINBRPT"/>
</dbReference>
<keyword evidence="10" id="KW-1185">Reference proteome</keyword>
<dbReference type="InterPro" id="IPR019775">
    <property type="entry name" value="WD40_repeat_CS"/>
</dbReference>
<dbReference type="SUPFAM" id="SSF56112">
    <property type="entry name" value="Protein kinase-like (PK-like)"/>
    <property type="match status" value="1"/>
</dbReference>
<proteinExistence type="predicted"/>
<dbReference type="PROSITE" id="PS50294">
    <property type="entry name" value="WD_REPEATS_REGION"/>
    <property type="match status" value="3"/>
</dbReference>
<protein>
    <recommendedName>
        <fullName evidence="8">Protein kinase domain-containing protein</fullName>
    </recommendedName>
</protein>
<dbReference type="PANTHER" id="PTHR44129">
    <property type="entry name" value="WD REPEAT-CONTAINING PROTEIN POP1"/>
    <property type="match status" value="1"/>
</dbReference>
<dbReference type="PROSITE" id="PS50082">
    <property type="entry name" value="WD_REPEATS_2"/>
    <property type="match status" value="3"/>
</dbReference>
<gene>
    <name evidence="9" type="ORF">GCM10009801_46060</name>
</gene>
<feature type="repeat" description="WD" evidence="5">
    <location>
        <begin position="516"/>
        <end position="557"/>
    </location>
</feature>
<dbReference type="PROSITE" id="PS00108">
    <property type="entry name" value="PROTEIN_KINASE_ST"/>
    <property type="match status" value="1"/>
</dbReference>
<keyword evidence="4 6" id="KW-0067">ATP-binding</keyword>
<dbReference type="PROSITE" id="PS00678">
    <property type="entry name" value="WD_REPEATS_1"/>
    <property type="match status" value="2"/>
</dbReference>
<dbReference type="InterPro" id="IPR050349">
    <property type="entry name" value="WD_LIS1/nudF_dynein_reg"/>
</dbReference>
<feature type="binding site" evidence="6">
    <location>
        <position position="41"/>
    </location>
    <ligand>
        <name>ATP</name>
        <dbReference type="ChEBI" id="CHEBI:30616"/>
    </ligand>
</feature>
<dbReference type="InterPro" id="IPR017441">
    <property type="entry name" value="Protein_kinase_ATP_BS"/>
</dbReference>
<feature type="repeat" description="WD" evidence="5">
    <location>
        <begin position="474"/>
        <end position="515"/>
    </location>
</feature>
<feature type="compositionally biased region" description="Low complexity" evidence="7">
    <location>
        <begin position="318"/>
        <end position="327"/>
    </location>
</feature>
<dbReference type="SUPFAM" id="SSF50978">
    <property type="entry name" value="WD40 repeat-like"/>
    <property type="match status" value="1"/>
</dbReference>
<dbReference type="SMART" id="SM00320">
    <property type="entry name" value="WD40"/>
    <property type="match status" value="7"/>
</dbReference>
<dbReference type="InterPro" id="IPR036322">
    <property type="entry name" value="WD40_repeat_dom_sf"/>
</dbReference>
<feature type="compositionally biased region" description="Pro residues" evidence="7">
    <location>
        <begin position="291"/>
        <end position="317"/>
    </location>
</feature>
<dbReference type="RefSeq" id="WP_344531146.1">
    <property type="nucleotide sequence ID" value="NZ_BAAAPE010000012.1"/>
</dbReference>
<comment type="caution">
    <text evidence="9">The sequence shown here is derived from an EMBL/GenBank/DDBJ whole genome shotgun (WGS) entry which is preliminary data.</text>
</comment>
<evidence type="ECO:0000256" key="5">
    <source>
        <dbReference type="PROSITE-ProRule" id="PRU00221"/>
    </source>
</evidence>
<sequence length="682" mass="71362">MQAGAVLAGRYRLEALIGRGGMGEVWRAVELGPGSRPVAIKVLPMSTAAEADGVKRFRREAEIAMSLDHPGITAVFGIEEHRDEADGQQSLFLVMELMHGRDLATVLAEQQPDAAGLPIDRVTSWAVQTLDALAAAHRQGVVHRDIKPANLYLLDGGTIKVCDFGIARLADATKITATGALAGTPLYMAPEQINGGTVDHRTDLYALGCVLYELLTGTPWVNREPGMGAILYQHLNDAPAPPSSRRSGIPAELDALVLAFLDKDPADRPNDAHDAAARLRFHAAGTVHAPGPRPSPPPNPPAAQPNQNPNPSPPPSSSGPSPSRRSLLLGGLGAAVLVGGGATAAVLANDDPGNGGKRGGSAAPSATPRAAPTYGTAEHVKKLRPSRGHHFSSPAVAFAPDGKKAVTAFDRIRQWDTDHAIGRRTGSYAVNIGGSDFFVDVAFSPDGKTFAAGCSSGTAYLWRETTGRSTAVPLRGHTADVNAIAFSPDGKTLATASDDKTTRLWDLASRRTTAVLKGHTEMVQSVAFSPDGKTVATGSKDGTARLWDASTHRPIATLHATDDQNVTALGFTPDGKSLVTGSTTVDVWNTKTRRRIRTIGGGAYSVDNVAVSHDGTTVAIVSSSGSDMSLYSVANGENVGTVPPSPKADSNVKHESVAFSPTGRMLMTSDSDGTTDLWKFRG</sequence>
<dbReference type="Proteomes" id="UP001500016">
    <property type="component" value="Unassembled WGS sequence"/>
</dbReference>
<dbReference type="Pfam" id="PF00069">
    <property type="entry name" value="Pkinase"/>
    <property type="match status" value="1"/>
</dbReference>
<dbReference type="InterPro" id="IPR001680">
    <property type="entry name" value="WD40_rpt"/>
</dbReference>
<dbReference type="InterPro" id="IPR011009">
    <property type="entry name" value="Kinase-like_dom_sf"/>
</dbReference>
<feature type="region of interest" description="Disordered" evidence="7">
    <location>
        <begin position="349"/>
        <end position="376"/>
    </location>
</feature>
<dbReference type="Gene3D" id="2.130.10.10">
    <property type="entry name" value="YVTN repeat-like/Quinoprotein amine dehydrogenase"/>
    <property type="match status" value="3"/>
</dbReference>
<evidence type="ECO:0000256" key="1">
    <source>
        <dbReference type="ARBA" id="ARBA00022574"/>
    </source>
</evidence>
<name>A0ABP5HR95_9ACTN</name>
<dbReference type="EMBL" id="BAAAPE010000012">
    <property type="protein sequence ID" value="GAA2084725.1"/>
    <property type="molecule type" value="Genomic_DNA"/>
</dbReference>
<feature type="repeat" description="WD" evidence="5">
    <location>
        <begin position="656"/>
        <end position="682"/>
    </location>
</feature>
<dbReference type="Gene3D" id="1.10.510.10">
    <property type="entry name" value="Transferase(Phosphotransferase) domain 1"/>
    <property type="match status" value="1"/>
</dbReference>
<evidence type="ECO:0000313" key="9">
    <source>
        <dbReference type="EMBL" id="GAA2084725.1"/>
    </source>
</evidence>
<dbReference type="Pfam" id="PF00400">
    <property type="entry name" value="WD40"/>
    <property type="match status" value="5"/>
</dbReference>
<reference evidence="10" key="1">
    <citation type="journal article" date="2019" name="Int. J. Syst. Evol. Microbiol.">
        <title>The Global Catalogue of Microorganisms (GCM) 10K type strain sequencing project: providing services to taxonomists for standard genome sequencing and annotation.</title>
        <authorList>
            <consortium name="The Broad Institute Genomics Platform"/>
            <consortium name="The Broad Institute Genome Sequencing Center for Infectious Disease"/>
            <person name="Wu L."/>
            <person name="Ma J."/>
        </authorList>
    </citation>
    <scope>NUCLEOTIDE SEQUENCE [LARGE SCALE GENOMIC DNA]</scope>
    <source>
        <strain evidence="10">JCM 15478</strain>
    </source>
</reference>
<evidence type="ECO:0000256" key="6">
    <source>
        <dbReference type="PROSITE-ProRule" id="PRU10141"/>
    </source>
</evidence>
<dbReference type="InterPro" id="IPR000719">
    <property type="entry name" value="Prot_kinase_dom"/>
</dbReference>
<evidence type="ECO:0000256" key="2">
    <source>
        <dbReference type="ARBA" id="ARBA00022737"/>
    </source>
</evidence>
<dbReference type="PROSITE" id="PS50011">
    <property type="entry name" value="PROTEIN_KINASE_DOM"/>
    <property type="match status" value="1"/>
</dbReference>
<evidence type="ECO:0000259" key="8">
    <source>
        <dbReference type="PROSITE" id="PS50011"/>
    </source>
</evidence>
<dbReference type="PROSITE" id="PS00107">
    <property type="entry name" value="PROTEIN_KINASE_ATP"/>
    <property type="match status" value="1"/>
</dbReference>
<dbReference type="SMART" id="SM00220">
    <property type="entry name" value="S_TKc"/>
    <property type="match status" value="1"/>
</dbReference>
<dbReference type="CDD" id="cd00200">
    <property type="entry name" value="WD40"/>
    <property type="match status" value="1"/>
</dbReference>